<sequence length="115" mass="12774">MGNVSTHITSQQYNEGAISVTLRGFLLHDSTADVSNGVDRFVQAPDSRCLNQAPPPPFRPPDAPPRPIHLLTRTPGYHPTNPAQPTRRTASWRCWTQTWHAKEESLNSESFDGPS</sequence>
<dbReference type="Proteomes" id="UP000054558">
    <property type="component" value="Unassembled WGS sequence"/>
</dbReference>
<evidence type="ECO:0000256" key="1">
    <source>
        <dbReference type="SAM" id="MobiDB-lite"/>
    </source>
</evidence>
<protein>
    <submittedName>
        <fullName evidence="2">Uncharacterized protein</fullName>
    </submittedName>
</protein>
<keyword evidence="3" id="KW-1185">Reference proteome</keyword>
<reference evidence="2 3" key="1">
    <citation type="journal article" date="2014" name="Nat. Commun.">
        <title>Klebsormidium flaccidum genome reveals primary factors for plant terrestrial adaptation.</title>
        <authorList>
            <person name="Hori K."/>
            <person name="Maruyama F."/>
            <person name="Fujisawa T."/>
            <person name="Togashi T."/>
            <person name="Yamamoto N."/>
            <person name="Seo M."/>
            <person name="Sato S."/>
            <person name="Yamada T."/>
            <person name="Mori H."/>
            <person name="Tajima N."/>
            <person name="Moriyama T."/>
            <person name="Ikeuchi M."/>
            <person name="Watanabe M."/>
            <person name="Wada H."/>
            <person name="Kobayashi K."/>
            <person name="Saito M."/>
            <person name="Masuda T."/>
            <person name="Sasaki-Sekimoto Y."/>
            <person name="Mashiguchi K."/>
            <person name="Awai K."/>
            <person name="Shimojima M."/>
            <person name="Masuda S."/>
            <person name="Iwai M."/>
            <person name="Nobusawa T."/>
            <person name="Narise T."/>
            <person name="Kondo S."/>
            <person name="Saito H."/>
            <person name="Sato R."/>
            <person name="Murakawa M."/>
            <person name="Ihara Y."/>
            <person name="Oshima-Yamada Y."/>
            <person name="Ohtaka K."/>
            <person name="Satoh M."/>
            <person name="Sonobe K."/>
            <person name="Ishii M."/>
            <person name="Ohtani R."/>
            <person name="Kanamori-Sato M."/>
            <person name="Honoki R."/>
            <person name="Miyazaki D."/>
            <person name="Mochizuki H."/>
            <person name="Umetsu J."/>
            <person name="Higashi K."/>
            <person name="Shibata D."/>
            <person name="Kamiya Y."/>
            <person name="Sato N."/>
            <person name="Nakamura Y."/>
            <person name="Tabata S."/>
            <person name="Ida S."/>
            <person name="Kurokawa K."/>
            <person name="Ohta H."/>
        </authorList>
    </citation>
    <scope>NUCLEOTIDE SEQUENCE [LARGE SCALE GENOMIC DNA]</scope>
    <source>
        <strain evidence="2 3">NIES-2285</strain>
    </source>
</reference>
<organism evidence="2 3">
    <name type="scientific">Klebsormidium nitens</name>
    <name type="common">Green alga</name>
    <name type="synonym">Ulothrix nitens</name>
    <dbReference type="NCBI Taxonomy" id="105231"/>
    <lineage>
        <taxon>Eukaryota</taxon>
        <taxon>Viridiplantae</taxon>
        <taxon>Streptophyta</taxon>
        <taxon>Klebsormidiophyceae</taxon>
        <taxon>Klebsormidiales</taxon>
        <taxon>Klebsormidiaceae</taxon>
        <taxon>Klebsormidium</taxon>
    </lineage>
</organism>
<feature type="region of interest" description="Disordered" evidence="1">
    <location>
        <begin position="46"/>
        <end position="90"/>
    </location>
</feature>
<gene>
    <name evidence="2" type="ORF">KFL_008400050</name>
</gene>
<evidence type="ECO:0000313" key="2">
    <source>
        <dbReference type="EMBL" id="GAQ91727.1"/>
    </source>
</evidence>
<feature type="compositionally biased region" description="Polar residues" evidence="1">
    <location>
        <begin position="81"/>
        <end position="90"/>
    </location>
</feature>
<proteinExistence type="predicted"/>
<name>A0A1Y1ISU5_KLENI</name>
<evidence type="ECO:0000313" key="3">
    <source>
        <dbReference type="Proteomes" id="UP000054558"/>
    </source>
</evidence>
<feature type="compositionally biased region" description="Pro residues" evidence="1">
    <location>
        <begin position="53"/>
        <end position="67"/>
    </location>
</feature>
<accession>A0A1Y1ISU5</accession>
<dbReference type="AlphaFoldDB" id="A0A1Y1ISU5"/>
<dbReference type="EMBL" id="DF237789">
    <property type="protein sequence ID" value="GAQ91727.1"/>
    <property type="molecule type" value="Genomic_DNA"/>
</dbReference>